<dbReference type="OrthoDB" id="9813511at2"/>
<dbReference type="Pfam" id="PF12957">
    <property type="entry name" value="DUF3846"/>
    <property type="match status" value="1"/>
</dbReference>
<accession>A0A2U1B3H7</accession>
<gene>
    <name evidence="2" type="ORF">C8E01_102328</name>
</gene>
<dbReference type="EMBL" id="QEKI01000002">
    <property type="protein sequence ID" value="PVY43151.1"/>
    <property type="molecule type" value="Genomic_DNA"/>
</dbReference>
<dbReference type="Proteomes" id="UP000245466">
    <property type="component" value="Unassembled WGS sequence"/>
</dbReference>
<proteinExistence type="predicted"/>
<organism evidence="2 3">
    <name type="scientific">Pontibacter virosus</name>
    <dbReference type="NCBI Taxonomy" id="1765052"/>
    <lineage>
        <taxon>Bacteria</taxon>
        <taxon>Pseudomonadati</taxon>
        <taxon>Bacteroidota</taxon>
        <taxon>Cytophagia</taxon>
        <taxon>Cytophagales</taxon>
        <taxon>Hymenobacteraceae</taxon>
        <taxon>Pontibacter</taxon>
    </lineage>
</organism>
<dbReference type="InterPro" id="IPR024559">
    <property type="entry name" value="DUF3846"/>
</dbReference>
<evidence type="ECO:0000313" key="3">
    <source>
        <dbReference type="Proteomes" id="UP000245466"/>
    </source>
</evidence>
<reference evidence="2 3" key="1">
    <citation type="submission" date="2018-04" db="EMBL/GenBank/DDBJ databases">
        <title>Genomic Encyclopedia of Type Strains, Phase IV (KMG-IV): sequencing the most valuable type-strain genomes for metagenomic binning, comparative biology and taxonomic classification.</title>
        <authorList>
            <person name="Goeker M."/>
        </authorList>
    </citation>
    <scope>NUCLEOTIDE SEQUENCE [LARGE SCALE GENOMIC DNA]</scope>
    <source>
        <strain evidence="2 3">DSM 100231</strain>
    </source>
</reference>
<comment type="caution">
    <text evidence="2">The sequence shown here is derived from an EMBL/GenBank/DDBJ whole genome shotgun (WGS) entry which is preliminary data.</text>
</comment>
<dbReference type="AlphaFoldDB" id="A0A2U1B3H7"/>
<feature type="domain" description="DUF3846" evidence="1">
    <location>
        <begin position="45"/>
        <end position="118"/>
    </location>
</feature>
<protein>
    <submittedName>
        <fullName evidence="2">Uncharacterized protein DUF3846</fullName>
    </submittedName>
</protein>
<evidence type="ECO:0000259" key="1">
    <source>
        <dbReference type="Pfam" id="PF12957"/>
    </source>
</evidence>
<name>A0A2U1B3H7_9BACT</name>
<keyword evidence="3" id="KW-1185">Reference proteome</keyword>
<sequence>MFNVTILIFKNLPYLCNMTKTKNKKQPEKMMNVLIAPGVGMTKVKPANGKKFTLKELQKMVGGYIEMVPNATGEFCYVWNDSGLLLGLEFNPDANFHFFLKSGYYRDLGLVGNVAIVEKKYC</sequence>
<evidence type="ECO:0000313" key="2">
    <source>
        <dbReference type="EMBL" id="PVY43151.1"/>
    </source>
</evidence>